<protein>
    <submittedName>
        <fullName evidence="1">Uncharacterized protein</fullName>
    </submittedName>
</protein>
<dbReference type="Proteomes" id="UP001479520">
    <property type="component" value="Plasmid unnamed1"/>
</dbReference>
<keyword evidence="1" id="KW-0614">Plasmid</keyword>
<organism evidence="1 2">
    <name type="scientific">Azonexus hydrophilus</name>
    <dbReference type="NCBI Taxonomy" id="418702"/>
    <lineage>
        <taxon>Bacteria</taxon>
        <taxon>Pseudomonadati</taxon>
        <taxon>Pseudomonadota</taxon>
        <taxon>Betaproteobacteria</taxon>
        <taxon>Rhodocyclales</taxon>
        <taxon>Azonexaceae</taxon>
        <taxon>Azonexus</taxon>
    </lineage>
</organism>
<dbReference type="RefSeq" id="WP_341744722.1">
    <property type="nucleotide sequence ID" value="NZ_CP151407.1"/>
</dbReference>
<gene>
    <name evidence="1" type="ORF">AADV58_16670</name>
</gene>
<proteinExistence type="predicted"/>
<evidence type="ECO:0000313" key="2">
    <source>
        <dbReference type="Proteomes" id="UP001479520"/>
    </source>
</evidence>
<geneLocation type="plasmid" evidence="1 2">
    <name>unnamed1</name>
</geneLocation>
<reference evidence="1 2" key="1">
    <citation type="submission" date="2024-04" db="EMBL/GenBank/DDBJ databases">
        <title>Dissimilatory iodate-reducing microorganisms contribute to the enrichment of iodine in groundwater.</title>
        <authorList>
            <person name="Jiang Z."/>
        </authorList>
    </citation>
    <scope>NUCLEOTIDE SEQUENCE [LARGE SCALE GENOMIC DNA]</scope>
    <source>
        <strain evidence="1 2">NCP973</strain>
        <plasmid evidence="1 2">unnamed1</plasmid>
    </source>
</reference>
<evidence type="ECO:0000313" key="1">
    <source>
        <dbReference type="EMBL" id="WZJ23390.1"/>
    </source>
</evidence>
<accession>A0ABZ2XLC5</accession>
<name>A0ABZ2XLC5_9RHOO</name>
<keyword evidence="2" id="KW-1185">Reference proteome</keyword>
<dbReference type="EMBL" id="CP151407">
    <property type="protein sequence ID" value="WZJ23390.1"/>
    <property type="molecule type" value="Genomic_DNA"/>
</dbReference>
<sequence>MRAVQCSESAEQNRQVDADHNEYLCEVKDGKIVQVCLCLEPNIPSAYRIKVVRGCAQETITLPKIEPRIMLGRSGHVLLDAKQVLLAGYSPFLSRSWQQCVPLKQKQRLVEAFLALDKDEQKKLLANPRLFAWGEYEY</sequence>